<feature type="chain" id="PRO_5037933788" description="SLH domain-containing protein" evidence="2">
    <location>
        <begin position="27"/>
        <end position="1001"/>
    </location>
</feature>
<feature type="signal peptide" evidence="2">
    <location>
        <begin position="1"/>
        <end position="26"/>
    </location>
</feature>
<sequence length="1001" mass="103165">MRYLSRAVAGGVLAVALVLSGSPAQAFQLNDARLDAGLRTPATAEALSDAVPGDAGVTEAEADGNGTSAAGEGPAAGDSAGGDSTGGDSAGGDSAADADADADADAGSGPSADAGSEAQADAGAGVEPDADSDAGSEAGADAVDDSAGSGADAETAASANEGAETPADETSAADTPDRKTVKKQARQTNPAAGSVTVPEQLAVDGNIIIVPDEHGAISLEDLTAGHVPEVSAGAVLVATSDLGTLPVDVAAVQGDIVPGGKFSGVVTLSDEAIEATEELWEASDHQSGDEPSAAEVAELAVAAAADVGQPLVADGTVTPTAASEAYTSSLANSDAVTNAAVSRSHPVDIVNFGGTARTQATQAEMTKIVTDTSAFWKSQTNGQISAMPVASYRAATTKLNLCMDPTRDARLWDEAAKKAGFSDMNRYVGSGRHLVVFVNANCDSTVGWGNIGTLHSGGVTWINLGARPAGVAVSDMTHTTAHEIGHNLGLGHGDARSCASPHSAGPTSGVNGYPTGGRGCQDFGYLDLWNVMGMYLQTYGTKPPALAMSQKRLLGVTNSTMLKEVTSSGGLSQTFTLSGAGLNSGLRGLRVQTPSPGGTIFVEYRNGLGQDSGLAMLGRGEVMFNRGTNQQVSVGTGVKVMQGYAGVGRRSVAANTWSGGSRHLTMNQGATHKTYGDTARVYVSAAASNATASTASVRVMYKGFKPGGKTVSIAVEKGGSALAGKKLQAKLSGRWAVSYGGIPTSIKLSYRWYRDGKAISGATGKSYRTKASDTGKRITVRVKPSAAGYVTGAGSLSSAKKIAKTPYYDVAWGHKYYKETAWVKSRGITATITSGGKSYFKPTGGLTRSAMAVFMYNLNTPKGATKPRGFKVPKKSPFKDVSTKHKYYKQIAWMSTSGIYTGTKTSTGHTFSPGATVTRALMANVTYRMDKKVASKTSFKAPAKSPFRDVSTKHKNYKQIAWMYKTNLHRGVALATGRSKYQPTKKVTRQEFARVLYRYTH</sequence>
<dbReference type="RefSeq" id="WP_209705931.1">
    <property type="nucleotide sequence ID" value="NZ_JAFIDA010000001.1"/>
</dbReference>
<name>A0A940PXF5_9MICO</name>
<dbReference type="AlphaFoldDB" id="A0A940PXF5"/>
<gene>
    <name evidence="4" type="ORF">JOF28_002361</name>
</gene>
<dbReference type="InterPro" id="IPR024079">
    <property type="entry name" value="MetalloPept_cat_dom_sf"/>
</dbReference>
<dbReference type="InterPro" id="IPR001119">
    <property type="entry name" value="SLH_dom"/>
</dbReference>
<dbReference type="EMBL" id="JAFIDA010000001">
    <property type="protein sequence ID" value="MBP1327129.1"/>
    <property type="molecule type" value="Genomic_DNA"/>
</dbReference>
<feature type="compositionally biased region" description="Gly residues" evidence="1">
    <location>
        <begin position="79"/>
        <end position="90"/>
    </location>
</feature>
<dbReference type="Proteomes" id="UP000675163">
    <property type="component" value="Unassembled WGS sequence"/>
</dbReference>
<feature type="compositionally biased region" description="Low complexity" evidence="1">
    <location>
        <begin position="105"/>
        <end position="118"/>
    </location>
</feature>
<dbReference type="PROSITE" id="PS51272">
    <property type="entry name" value="SLH"/>
    <property type="match status" value="3"/>
</dbReference>
<proteinExistence type="predicted"/>
<evidence type="ECO:0000313" key="5">
    <source>
        <dbReference type="Proteomes" id="UP000675163"/>
    </source>
</evidence>
<dbReference type="GO" id="GO:0008237">
    <property type="term" value="F:metallopeptidase activity"/>
    <property type="evidence" value="ECO:0007669"/>
    <property type="project" value="InterPro"/>
</dbReference>
<keyword evidence="2" id="KW-0732">Signal</keyword>
<dbReference type="Pfam" id="PF00395">
    <property type="entry name" value="SLH"/>
    <property type="match status" value="1"/>
</dbReference>
<feature type="domain" description="SLH" evidence="3">
    <location>
        <begin position="874"/>
        <end position="940"/>
    </location>
</feature>
<feature type="domain" description="SLH" evidence="3">
    <location>
        <begin position="803"/>
        <end position="869"/>
    </location>
</feature>
<evidence type="ECO:0000313" key="4">
    <source>
        <dbReference type="EMBL" id="MBP1327129.1"/>
    </source>
</evidence>
<feature type="compositionally biased region" description="Low complexity" evidence="1">
    <location>
        <begin position="68"/>
        <end position="78"/>
    </location>
</feature>
<protein>
    <recommendedName>
        <fullName evidence="3">SLH domain-containing protein</fullName>
    </recommendedName>
</protein>
<evidence type="ECO:0000256" key="2">
    <source>
        <dbReference type="SAM" id="SignalP"/>
    </source>
</evidence>
<dbReference type="SUPFAM" id="SSF55486">
    <property type="entry name" value="Metalloproteases ('zincins'), catalytic domain"/>
    <property type="match status" value="1"/>
</dbReference>
<feature type="compositionally biased region" description="Low complexity" evidence="1">
    <location>
        <begin position="135"/>
        <end position="164"/>
    </location>
</feature>
<evidence type="ECO:0000256" key="1">
    <source>
        <dbReference type="SAM" id="MobiDB-lite"/>
    </source>
</evidence>
<feature type="domain" description="SLH" evidence="3">
    <location>
        <begin position="943"/>
        <end position="1001"/>
    </location>
</feature>
<dbReference type="Pfam" id="PF13688">
    <property type="entry name" value="Reprolysin_5"/>
    <property type="match status" value="1"/>
</dbReference>
<organism evidence="4 5">
    <name type="scientific">Leucobacter exalbidus</name>
    <dbReference type="NCBI Taxonomy" id="662960"/>
    <lineage>
        <taxon>Bacteria</taxon>
        <taxon>Bacillati</taxon>
        <taxon>Actinomycetota</taxon>
        <taxon>Actinomycetes</taxon>
        <taxon>Micrococcales</taxon>
        <taxon>Microbacteriaceae</taxon>
        <taxon>Leucobacter</taxon>
    </lineage>
</organism>
<dbReference type="Gene3D" id="2.60.40.2700">
    <property type="match status" value="1"/>
</dbReference>
<feature type="region of interest" description="Disordered" evidence="1">
    <location>
        <begin position="45"/>
        <end position="197"/>
    </location>
</feature>
<comment type="caution">
    <text evidence="4">The sequence shown here is derived from an EMBL/GenBank/DDBJ whole genome shotgun (WGS) entry which is preliminary data.</text>
</comment>
<reference evidence="4" key="1">
    <citation type="submission" date="2021-02" db="EMBL/GenBank/DDBJ databases">
        <title>Sequencing the genomes of 1000 actinobacteria strains.</title>
        <authorList>
            <person name="Klenk H.-P."/>
        </authorList>
    </citation>
    <scope>NUCLEOTIDE SEQUENCE</scope>
    <source>
        <strain evidence="4">DSM 22850</strain>
    </source>
</reference>
<dbReference type="Gene3D" id="3.40.390.10">
    <property type="entry name" value="Collagenase (Catalytic Domain)"/>
    <property type="match status" value="1"/>
</dbReference>
<keyword evidence="5" id="KW-1185">Reference proteome</keyword>
<evidence type="ECO:0000259" key="3">
    <source>
        <dbReference type="PROSITE" id="PS51272"/>
    </source>
</evidence>
<accession>A0A940PXF5</accession>